<comment type="similarity">
    <text evidence="2">Belongs to the major facilitator superfamily. EmrB family.</text>
</comment>
<dbReference type="NCBIfam" id="TIGR00711">
    <property type="entry name" value="efflux_EmrB"/>
    <property type="match status" value="1"/>
</dbReference>
<feature type="transmembrane region" description="Helical" evidence="9">
    <location>
        <begin position="228"/>
        <end position="246"/>
    </location>
</feature>
<keyword evidence="5 9" id="KW-0812">Transmembrane</keyword>
<feature type="transmembrane region" description="Helical" evidence="9">
    <location>
        <begin position="301"/>
        <end position="320"/>
    </location>
</feature>
<feature type="transmembrane region" description="Helical" evidence="9">
    <location>
        <begin position="199"/>
        <end position="216"/>
    </location>
</feature>
<evidence type="ECO:0000256" key="2">
    <source>
        <dbReference type="ARBA" id="ARBA00008537"/>
    </source>
</evidence>
<evidence type="ECO:0000256" key="7">
    <source>
        <dbReference type="ARBA" id="ARBA00023136"/>
    </source>
</evidence>
<dbReference type="PROSITE" id="PS50850">
    <property type="entry name" value="MFS"/>
    <property type="match status" value="1"/>
</dbReference>
<evidence type="ECO:0000313" key="11">
    <source>
        <dbReference type="EMBL" id="MFE1356385.1"/>
    </source>
</evidence>
<dbReference type="SUPFAM" id="SSF103473">
    <property type="entry name" value="MFS general substrate transporter"/>
    <property type="match status" value="1"/>
</dbReference>
<feature type="transmembrane region" description="Helical" evidence="9">
    <location>
        <begin position="332"/>
        <end position="349"/>
    </location>
</feature>
<feature type="transmembrane region" description="Helical" evidence="9">
    <location>
        <begin position="474"/>
        <end position="494"/>
    </location>
</feature>
<feature type="transmembrane region" description="Helical" evidence="9">
    <location>
        <begin position="267"/>
        <end position="289"/>
    </location>
</feature>
<dbReference type="InterPro" id="IPR020846">
    <property type="entry name" value="MFS_dom"/>
</dbReference>
<comment type="caution">
    <text evidence="11">The sequence shown here is derived from an EMBL/GenBank/DDBJ whole genome shotgun (WGS) entry which is preliminary data.</text>
</comment>
<feature type="domain" description="Major facilitator superfamily (MFS) profile" evidence="10">
    <location>
        <begin position="12"/>
        <end position="499"/>
    </location>
</feature>
<evidence type="ECO:0000256" key="5">
    <source>
        <dbReference type="ARBA" id="ARBA00022692"/>
    </source>
</evidence>
<feature type="transmembrane region" description="Helical" evidence="9">
    <location>
        <begin position="12"/>
        <end position="34"/>
    </location>
</feature>
<keyword evidence="8" id="KW-0046">Antibiotic resistance</keyword>
<evidence type="ECO:0000313" key="12">
    <source>
        <dbReference type="Proteomes" id="UP001599542"/>
    </source>
</evidence>
<dbReference type="PRINTS" id="PR01036">
    <property type="entry name" value="TCRTETB"/>
</dbReference>
<feature type="transmembrane region" description="Helical" evidence="9">
    <location>
        <begin position="402"/>
        <end position="420"/>
    </location>
</feature>
<proteinExistence type="inferred from homology"/>
<dbReference type="PANTHER" id="PTHR42718:SF9">
    <property type="entry name" value="MAJOR FACILITATOR SUPERFAMILY MULTIDRUG TRANSPORTER MFSC"/>
    <property type="match status" value="1"/>
</dbReference>
<feature type="transmembrane region" description="Helical" evidence="9">
    <location>
        <begin position="54"/>
        <end position="70"/>
    </location>
</feature>
<dbReference type="Gene3D" id="1.20.1250.20">
    <property type="entry name" value="MFS general substrate transporter like domains"/>
    <property type="match status" value="1"/>
</dbReference>
<feature type="transmembrane region" description="Helical" evidence="9">
    <location>
        <begin position="135"/>
        <end position="156"/>
    </location>
</feature>
<comment type="subcellular location">
    <subcellularLocation>
        <location evidence="1">Cell membrane</location>
        <topology evidence="1">Multi-pass membrane protein</topology>
    </subcellularLocation>
</comment>
<keyword evidence="12" id="KW-1185">Reference proteome</keyword>
<dbReference type="InterPro" id="IPR011701">
    <property type="entry name" value="MFS"/>
</dbReference>
<dbReference type="Gene3D" id="1.20.1720.10">
    <property type="entry name" value="Multidrug resistance protein D"/>
    <property type="match status" value="1"/>
</dbReference>
<feature type="transmembrane region" description="Helical" evidence="9">
    <location>
        <begin position="111"/>
        <end position="128"/>
    </location>
</feature>
<evidence type="ECO:0000256" key="6">
    <source>
        <dbReference type="ARBA" id="ARBA00022989"/>
    </source>
</evidence>
<feature type="transmembrane region" description="Helical" evidence="9">
    <location>
        <begin position="82"/>
        <end position="105"/>
    </location>
</feature>
<keyword evidence="6 9" id="KW-1133">Transmembrane helix</keyword>
<dbReference type="InterPro" id="IPR036259">
    <property type="entry name" value="MFS_trans_sf"/>
</dbReference>
<evidence type="ECO:0000259" key="10">
    <source>
        <dbReference type="PROSITE" id="PS50850"/>
    </source>
</evidence>
<feature type="transmembrane region" description="Helical" evidence="9">
    <location>
        <begin position="162"/>
        <end position="187"/>
    </location>
</feature>
<dbReference type="PANTHER" id="PTHR42718">
    <property type="entry name" value="MAJOR FACILITATOR SUPERFAMILY MULTIDRUG TRANSPORTER MFSC"/>
    <property type="match status" value="1"/>
</dbReference>
<dbReference type="CDD" id="cd17321">
    <property type="entry name" value="MFS_MMR_MDR_like"/>
    <property type="match status" value="1"/>
</dbReference>
<organism evidence="11 12">
    <name type="scientific">Kitasatospora phosalacinea</name>
    <dbReference type="NCBI Taxonomy" id="2065"/>
    <lineage>
        <taxon>Bacteria</taxon>
        <taxon>Bacillati</taxon>
        <taxon>Actinomycetota</taxon>
        <taxon>Actinomycetes</taxon>
        <taxon>Kitasatosporales</taxon>
        <taxon>Streptomycetaceae</taxon>
        <taxon>Kitasatospora</taxon>
    </lineage>
</organism>
<dbReference type="EMBL" id="JBHYPX010000087">
    <property type="protein sequence ID" value="MFE1356385.1"/>
    <property type="molecule type" value="Genomic_DNA"/>
</dbReference>
<dbReference type="InterPro" id="IPR004638">
    <property type="entry name" value="EmrB-like"/>
</dbReference>
<evidence type="ECO:0000256" key="4">
    <source>
        <dbReference type="ARBA" id="ARBA00022475"/>
    </source>
</evidence>
<gene>
    <name evidence="11" type="ORF">ACFW6T_30850</name>
</gene>
<keyword evidence="4" id="KW-1003">Cell membrane</keyword>
<evidence type="ECO:0000256" key="8">
    <source>
        <dbReference type="ARBA" id="ARBA00023251"/>
    </source>
</evidence>
<evidence type="ECO:0000256" key="9">
    <source>
        <dbReference type="SAM" id="Phobius"/>
    </source>
</evidence>
<dbReference type="Pfam" id="PF07690">
    <property type="entry name" value="MFS_1"/>
    <property type="match status" value="1"/>
</dbReference>
<keyword evidence="3" id="KW-0813">Transport</keyword>
<dbReference type="Proteomes" id="UP001599542">
    <property type="component" value="Unassembled WGS sequence"/>
</dbReference>
<name>A0ABW6GUC5_9ACTN</name>
<feature type="transmembrane region" description="Helical" evidence="9">
    <location>
        <begin position="355"/>
        <end position="381"/>
    </location>
</feature>
<evidence type="ECO:0000256" key="1">
    <source>
        <dbReference type="ARBA" id="ARBA00004651"/>
    </source>
</evidence>
<reference evidence="11 12" key="1">
    <citation type="submission" date="2024-09" db="EMBL/GenBank/DDBJ databases">
        <title>The Natural Products Discovery Center: Release of the First 8490 Sequenced Strains for Exploring Actinobacteria Biosynthetic Diversity.</title>
        <authorList>
            <person name="Kalkreuter E."/>
            <person name="Kautsar S.A."/>
            <person name="Yang D."/>
            <person name="Bader C.D."/>
            <person name="Teijaro C.N."/>
            <person name="Fluegel L."/>
            <person name="Davis C.M."/>
            <person name="Simpson J.R."/>
            <person name="Lauterbach L."/>
            <person name="Steele A.D."/>
            <person name="Gui C."/>
            <person name="Meng S."/>
            <person name="Li G."/>
            <person name="Viehrig K."/>
            <person name="Ye F."/>
            <person name="Su P."/>
            <person name="Kiefer A.F."/>
            <person name="Nichols A."/>
            <person name="Cepeda A.J."/>
            <person name="Yan W."/>
            <person name="Fan B."/>
            <person name="Jiang Y."/>
            <person name="Adhikari A."/>
            <person name="Zheng C.-J."/>
            <person name="Schuster L."/>
            <person name="Cowan T.M."/>
            <person name="Smanski M.J."/>
            <person name="Chevrette M.G."/>
            <person name="De Carvalho L.P.S."/>
            <person name="Shen B."/>
        </authorList>
    </citation>
    <scope>NUCLEOTIDE SEQUENCE [LARGE SCALE GENOMIC DNA]</scope>
    <source>
        <strain evidence="11 12">NPDC058753</strain>
    </source>
</reference>
<protein>
    <submittedName>
        <fullName evidence="11">MFS transporter</fullName>
    </submittedName>
</protein>
<accession>A0ABW6GUC5</accession>
<dbReference type="RefSeq" id="WP_380331185.1">
    <property type="nucleotide sequence ID" value="NZ_JBHYPW010000076.1"/>
</dbReference>
<keyword evidence="7 9" id="KW-0472">Membrane</keyword>
<evidence type="ECO:0000256" key="3">
    <source>
        <dbReference type="ARBA" id="ARBA00022448"/>
    </source>
</evidence>
<sequence length="515" mass="52562">MDTRNDRHKWQALATLCVTMFMAMLDNVIVNIALPRIGRDLDAGISGLQWVAEGYSLVYAALLLTGGTLGDRHGRTRVYRIGLALFTLGSAAAALAGGTGALVAARMLQGVGAALLTPGSLAILRQVFTDEKERARAIGLWSGVSALGLSVGPVVGGPMVDAFGWASVFWINVPVGLVGLVLAYRVLPAVAPRERRVDLPGLLLSAGGLGALVYGLVEGPGRGWTDARVLACGAVAAVLLALFAVVELRVAEPMLELRLFRDRVMAGALLSGLMVSFGMFGAMFFLPLMLQGVMRWTPTDAGYAGLPLSAVIVFAAPLSGRLTARHGARPPLVLGIALCAVGLGGLSLYSGQAHYWSYAWTLVLLGFGMGLTFTPVSIAVLHRVAPAQTGMASATVNTLRELGGVLGIAVLGAVLTNRLTGALTDALHRQGLPADGVPHAVSALTGHAGTGTGAAPAAPVLAAVDASFVDALHLALRCGSAALAATAVLVALLLRPAADAPAAAPAPSPALSGAS</sequence>